<feature type="domain" description="4Fe-4S ferredoxin-type" evidence="2">
    <location>
        <begin position="933"/>
        <end position="964"/>
    </location>
</feature>
<feature type="domain" description="4Fe-4S ferredoxin-type" evidence="2">
    <location>
        <begin position="965"/>
        <end position="994"/>
    </location>
</feature>
<dbReference type="Proteomes" id="UP000184510">
    <property type="component" value="Unassembled WGS sequence"/>
</dbReference>
<gene>
    <name evidence="3" type="ORF">SAMN02745181_3081</name>
</gene>
<dbReference type="SUPFAM" id="SSF54862">
    <property type="entry name" value="4Fe-4S ferredoxins"/>
    <property type="match status" value="1"/>
</dbReference>
<evidence type="ECO:0000256" key="1">
    <source>
        <dbReference type="SAM" id="MobiDB-lite"/>
    </source>
</evidence>
<dbReference type="PANTHER" id="PTHR42783">
    <property type="entry name" value="GLUTAMATE SYNTHASE [NADPH] SMALL CHAIN"/>
    <property type="match status" value="1"/>
</dbReference>
<dbReference type="CDD" id="cd10551">
    <property type="entry name" value="PsrB"/>
    <property type="match status" value="1"/>
</dbReference>
<dbReference type="STRING" id="1123071.SAMN02745181_3081"/>
<feature type="domain" description="4Fe-4S ferredoxin-type" evidence="2">
    <location>
        <begin position="867"/>
        <end position="897"/>
    </location>
</feature>
<dbReference type="Gene3D" id="3.40.50.740">
    <property type="match status" value="1"/>
</dbReference>
<dbReference type="AlphaFoldDB" id="A0A1M6P5K9"/>
<dbReference type="EMBL" id="FQYR01000005">
    <property type="protein sequence ID" value="SHK03269.1"/>
    <property type="molecule type" value="Genomic_DNA"/>
</dbReference>
<feature type="region of interest" description="Disordered" evidence="1">
    <location>
        <begin position="827"/>
        <end position="858"/>
    </location>
</feature>
<proteinExistence type="predicted"/>
<dbReference type="PANTHER" id="PTHR42783:SF3">
    <property type="entry name" value="GLUTAMATE SYNTHASE [NADPH] SMALL CHAIN-RELATED"/>
    <property type="match status" value="1"/>
</dbReference>
<reference evidence="3 4" key="1">
    <citation type="submission" date="2016-11" db="EMBL/GenBank/DDBJ databases">
        <authorList>
            <person name="Jaros S."/>
            <person name="Januszkiewicz K."/>
            <person name="Wedrychowicz H."/>
        </authorList>
    </citation>
    <scope>NUCLEOTIDE SEQUENCE [LARGE SCALE GENOMIC DNA]</scope>
    <source>
        <strain evidence="3 4">DSM 18772</strain>
    </source>
</reference>
<name>A0A1M6P5K9_9BACT</name>
<sequence>MSKRKWHHPEVPAGERVTKVWRSAGELEDTPALRQWVDREFPRAAESMRDEDDRESTRRDFLKVMGASTALAGFGLAACRRPVDLIVPFVDAPEWVIPGKPLYYASSMPSAGGATPLMVTTYEGRPTKLEPNRIHAEGGGTDSFVQASVLDLYDPARSRDFLSKGSKISRDEAIKNLSGLVKSGKVGFVFGEDDSATRTRLRKDLAAKYTGAKFYSYEALAGQGRKASVEATFGSGAEVVTDFSKAKRILSVDCDFLELDRQGSVKGFYDLRHVNKRDYSEKDATKSVAGMNRLYMAEPTYSLTGGLADHRAPLAPSQVGRFLSQVAQELGVAVDNIPGGKFDGDKAKWITECVKDLKSSRGEAVVLLGSRYAKELHDLAFLINQKLGAYGKTLKAVQTEKAGLGDVAGLVRDIDAGNLDTVILLTPANPLLENPTVELSDSKKVSLADALGKVKVVQWGTSLNATANAADLHIPAAHYLESWGDTYSSTGVYTVVQPMILPLYGGITELELLSGLLADQVELHDSMADAKAVSPGYYAVRKTFKGISKVSGERAEVASFKKLLREGFLADASYSDITGGAKQVSVPALKEVSAPTEKGLDIIFQTDASLKDGRYINNAWLQEAPDPVSKVCWDNALYMSPETAKNLGIYEELVKLEKASQAWWGFGPDIKKTDVPEEGEGPSLYAPMASVTVNGKELEAPVIVSFGMADNVVAVALGYGQAYDQHFGDQFKGGNPSFYDGSAITPQNVSSVGVNTGFDAYPLRGTSDYFTTGAVVSRSKSGNTYKMARTQEHHSMYGRAIAREISTMDDEYGGHKTDFAGQLKKVQKQGMDSHAPENISLYKPEGAKDPNDPDKRLPHLSDKSHQWAMSIDLSVCNGCNACLVACQAENNIPVVGKTQVAMGREMHWIRMDRYFAAPDEKKAEGKDEWLTAPEMIPQPVACVQCESAPCETVCPVNATVHTEDGLNSMAYNRCIGTRYCANNCPYKARRFNFFDYNKRNPVIHKNLYKGPLGEKQVGDSKHLQRNPNVSVRMRGVMEKCTYCVQRLQTAKIEAKQNTKKKALAGAGSVNTEVSPQDLMSKTDAVRVACQDACEAGAIVFGNLLDPKSTIRRIKDENNKIINDRAYDLLNYIGTRPRTSYLARVKNPNQDMPGAKLVGRATIHMH</sequence>
<organism evidence="3 4">
    <name type="scientific">Rubritalea squalenifaciens DSM 18772</name>
    <dbReference type="NCBI Taxonomy" id="1123071"/>
    <lineage>
        <taxon>Bacteria</taxon>
        <taxon>Pseudomonadati</taxon>
        <taxon>Verrucomicrobiota</taxon>
        <taxon>Verrucomicrobiia</taxon>
        <taxon>Verrucomicrobiales</taxon>
        <taxon>Rubritaleaceae</taxon>
        <taxon>Rubritalea</taxon>
    </lineage>
</organism>
<dbReference type="InParanoid" id="A0A1M6P5K9"/>
<dbReference type="Gene3D" id="3.30.70.20">
    <property type="match status" value="2"/>
</dbReference>
<dbReference type="InterPro" id="IPR030948">
    <property type="entry name" value="TAT_var_transloc_signal_dom"/>
</dbReference>
<keyword evidence="4" id="KW-1185">Reference proteome</keyword>
<dbReference type="PROSITE" id="PS51379">
    <property type="entry name" value="4FE4S_FER_2"/>
    <property type="match status" value="3"/>
</dbReference>
<evidence type="ECO:0000313" key="3">
    <source>
        <dbReference type="EMBL" id="SHK03269.1"/>
    </source>
</evidence>
<dbReference type="Gene3D" id="3.30.2070.10">
    <property type="entry name" value="Formate dehydrogenase/DMSO reductase"/>
    <property type="match status" value="1"/>
</dbReference>
<feature type="compositionally biased region" description="Basic and acidic residues" evidence="1">
    <location>
        <begin position="845"/>
        <end position="858"/>
    </location>
</feature>
<dbReference type="NCBIfam" id="TIGR04519">
    <property type="entry name" value="MoCo_extend_TAT"/>
    <property type="match status" value="1"/>
</dbReference>
<accession>A0A1M6P5K9</accession>
<dbReference type="InterPro" id="IPR017896">
    <property type="entry name" value="4Fe4S_Fe-S-bd"/>
</dbReference>
<evidence type="ECO:0000259" key="2">
    <source>
        <dbReference type="PROSITE" id="PS51379"/>
    </source>
</evidence>
<dbReference type="OrthoDB" id="9779457at2"/>
<protein>
    <submittedName>
        <fullName evidence="3">Prokaryotic molybdopterin-containing oxidoreductase family, iron-sulfur binding subunit</fullName>
    </submittedName>
</protein>
<dbReference type="SUPFAM" id="SSF53706">
    <property type="entry name" value="Formate dehydrogenase/DMSO reductase, domains 1-3"/>
    <property type="match status" value="1"/>
</dbReference>
<dbReference type="RefSeq" id="WP_143184636.1">
    <property type="nucleotide sequence ID" value="NZ_FQYR01000005.1"/>
</dbReference>
<evidence type="ECO:0000313" key="4">
    <source>
        <dbReference type="Proteomes" id="UP000184510"/>
    </source>
</evidence>